<dbReference type="InterPro" id="IPR036271">
    <property type="entry name" value="Tet_transcr_reg_TetR-rel_C_sf"/>
</dbReference>
<evidence type="ECO:0000256" key="4">
    <source>
        <dbReference type="ARBA" id="ARBA00023163"/>
    </source>
</evidence>
<dbReference type="PROSITE" id="PS01081">
    <property type="entry name" value="HTH_TETR_1"/>
    <property type="match status" value="1"/>
</dbReference>
<dbReference type="RefSeq" id="WP_004181250.1">
    <property type="nucleotide sequence ID" value="NZ_CP021106.3"/>
</dbReference>
<dbReference type="PANTHER" id="PTHR30055:SF226">
    <property type="entry name" value="HTH-TYPE TRANSCRIPTIONAL REGULATOR PKSA"/>
    <property type="match status" value="1"/>
</dbReference>
<organism evidence="7 8">
    <name type="scientific">Nitrosospira lacus</name>
    <dbReference type="NCBI Taxonomy" id="1288494"/>
    <lineage>
        <taxon>Bacteria</taxon>
        <taxon>Pseudomonadati</taxon>
        <taxon>Pseudomonadota</taxon>
        <taxon>Betaproteobacteria</taxon>
        <taxon>Nitrosomonadales</taxon>
        <taxon>Nitrosomonadaceae</taxon>
        <taxon>Nitrosospira</taxon>
    </lineage>
</organism>
<evidence type="ECO:0000256" key="5">
    <source>
        <dbReference type="PROSITE-ProRule" id="PRU00335"/>
    </source>
</evidence>
<evidence type="ECO:0000256" key="3">
    <source>
        <dbReference type="ARBA" id="ARBA00023125"/>
    </source>
</evidence>
<dbReference type="GO" id="GO:0000976">
    <property type="term" value="F:transcription cis-regulatory region binding"/>
    <property type="evidence" value="ECO:0007669"/>
    <property type="project" value="TreeGrafter"/>
</dbReference>
<protein>
    <submittedName>
        <fullName evidence="7">TetR family transcriptional regulator</fullName>
    </submittedName>
</protein>
<dbReference type="PRINTS" id="PR00455">
    <property type="entry name" value="HTHTETR"/>
</dbReference>
<dbReference type="InterPro" id="IPR001647">
    <property type="entry name" value="HTH_TetR"/>
</dbReference>
<evidence type="ECO:0000256" key="2">
    <source>
        <dbReference type="ARBA" id="ARBA00023015"/>
    </source>
</evidence>
<proteinExistence type="predicted"/>
<evidence type="ECO:0000313" key="7">
    <source>
        <dbReference type="EMBL" id="ARO88250.1"/>
    </source>
</evidence>
<dbReference type="PROSITE" id="PS50977">
    <property type="entry name" value="HTH_TETR_2"/>
    <property type="match status" value="1"/>
</dbReference>
<feature type="domain" description="HTH tetR-type" evidence="6">
    <location>
        <begin position="18"/>
        <end position="78"/>
    </location>
</feature>
<dbReference type="SUPFAM" id="SSF48498">
    <property type="entry name" value="Tetracyclin repressor-like, C-terminal domain"/>
    <property type="match status" value="1"/>
</dbReference>
<dbReference type="InterPro" id="IPR050109">
    <property type="entry name" value="HTH-type_TetR-like_transc_reg"/>
</dbReference>
<keyword evidence="8" id="KW-1185">Reference proteome</keyword>
<keyword evidence="2" id="KW-0805">Transcription regulation</keyword>
<keyword evidence="4" id="KW-0804">Transcription</keyword>
<evidence type="ECO:0000313" key="8">
    <source>
        <dbReference type="Proteomes" id="UP000012179"/>
    </source>
</evidence>
<dbReference type="InterPro" id="IPR023772">
    <property type="entry name" value="DNA-bd_HTH_TetR-type_CS"/>
</dbReference>
<keyword evidence="1" id="KW-0678">Repressor</keyword>
<feature type="DNA-binding region" description="H-T-H motif" evidence="5">
    <location>
        <begin position="41"/>
        <end position="60"/>
    </location>
</feature>
<dbReference type="SUPFAM" id="SSF46689">
    <property type="entry name" value="Homeodomain-like"/>
    <property type="match status" value="1"/>
</dbReference>
<dbReference type="InterPro" id="IPR009057">
    <property type="entry name" value="Homeodomain-like_sf"/>
</dbReference>
<name>A0A1W6SR04_9PROT</name>
<dbReference type="KEGG" id="nlc:EBAPG3_010915"/>
<reference evidence="7 8" key="1">
    <citation type="journal article" date="2015" name="Int. J. Syst. Evol. Microbiol.">
        <title>Nitrosospira lacus sp. nov., a psychrotolerant, ammonia-oxidizing bacterium from sandy lake sediment.</title>
        <authorList>
            <person name="Urakawa H."/>
            <person name="Garcia J.C."/>
            <person name="Nielsen J.L."/>
            <person name="Le V.Q."/>
            <person name="Kozlowski J.A."/>
            <person name="Stein L.Y."/>
            <person name="Lim C.K."/>
            <person name="Pommerening-Roser A."/>
            <person name="Martens-Habbena W."/>
            <person name="Stahl D.A."/>
            <person name="Klotz M.G."/>
        </authorList>
    </citation>
    <scope>NUCLEOTIDE SEQUENCE [LARGE SCALE GENOMIC DNA]</scope>
    <source>
        <strain evidence="7 8">APG3</strain>
    </source>
</reference>
<dbReference type="PANTHER" id="PTHR30055">
    <property type="entry name" value="HTH-TYPE TRANSCRIPTIONAL REGULATOR RUTR"/>
    <property type="match status" value="1"/>
</dbReference>
<dbReference type="Pfam" id="PF00440">
    <property type="entry name" value="TetR_N"/>
    <property type="match status" value="1"/>
</dbReference>
<dbReference type="Proteomes" id="UP000012179">
    <property type="component" value="Chromosome"/>
</dbReference>
<keyword evidence="3 5" id="KW-0238">DNA-binding</keyword>
<gene>
    <name evidence="7" type="ORF">EBAPG3_010915</name>
</gene>
<accession>A0A1W6SR04</accession>
<sequence>MHIKNHFAELGRRERKRLQLLDNLADTAWALFESEGFAVVTMERIADVADVAKGTLYKHFSAKEALLCHRFHRELEKAWPEVLADITSLPSFEGQLRAFLERSAAWSQSHRAFLLPYVQFRLSEPRRRDDDSRSGLDCIFGYFIAQGQASEEFCAACEPAILAVYLEFLYLAALLRWLLHEDLSLTEEFSRMLDLFLFGLRPRP</sequence>
<dbReference type="AlphaFoldDB" id="A0A1W6SR04"/>
<evidence type="ECO:0000256" key="1">
    <source>
        <dbReference type="ARBA" id="ARBA00022491"/>
    </source>
</evidence>
<evidence type="ECO:0000259" key="6">
    <source>
        <dbReference type="PROSITE" id="PS50977"/>
    </source>
</evidence>
<dbReference type="eggNOG" id="COG1309">
    <property type="taxonomic scope" value="Bacteria"/>
</dbReference>
<dbReference type="GO" id="GO:0003700">
    <property type="term" value="F:DNA-binding transcription factor activity"/>
    <property type="evidence" value="ECO:0007669"/>
    <property type="project" value="TreeGrafter"/>
</dbReference>
<dbReference type="OrthoDB" id="116240at2"/>
<dbReference type="EMBL" id="CP021106">
    <property type="protein sequence ID" value="ARO88250.1"/>
    <property type="molecule type" value="Genomic_DNA"/>
</dbReference>
<dbReference type="Gene3D" id="1.10.357.10">
    <property type="entry name" value="Tetracycline Repressor, domain 2"/>
    <property type="match status" value="1"/>
</dbReference>